<accession>A0A9K3CW54</accession>
<sequence>MGFIVNSLAPSVEAWSRVQEILTQQGLKYLVYKVPGTLTSDPTDQTQHVERCLELFQPHTNSSCDGVGLLLCSIGGDLVEDVCEQVAIHVCQHPASFWASGPESRPSTPASWVSIHTSDGNTGDVPAKAAKKRSVRPIKSIYDVHLVPDIEDLAFSANSAASAALMYSYAEDRSPIGDVLARECLQLAEEWIPELRGETELMESELEESSDLADSEELDLQARYWLLTAIVMCQDIVDGHV</sequence>
<feature type="region of interest" description="Disordered" evidence="1">
    <location>
        <begin position="108"/>
        <end position="128"/>
    </location>
</feature>
<name>A0A9K3CW54_9EUKA</name>
<evidence type="ECO:0000313" key="2">
    <source>
        <dbReference type="EMBL" id="GIQ83736.1"/>
    </source>
</evidence>
<dbReference type="EMBL" id="BDIP01001158">
    <property type="protein sequence ID" value="GIQ83736.1"/>
    <property type="molecule type" value="Genomic_DNA"/>
</dbReference>
<evidence type="ECO:0000256" key="1">
    <source>
        <dbReference type="SAM" id="MobiDB-lite"/>
    </source>
</evidence>
<dbReference type="Proteomes" id="UP000265618">
    <property type="component" value="Unassembled WGS sequence"/>
</dbReference>
<organism evidence="2 3">
    <name type="scientific">Kipferlia bialata</name>
    <dbReference type="NCBI Taxonomy" id="797122"/>
    <lineage>
        <taxon>Eukaryota</taxon>
        <taxon>Metamonada</taxon>
        <taxon>Carpediemonas-like organisms</taxon>
        <taxon>Kipferlia</taxon>
    </lineage>
</organism>
<comment type="caution">
    <text evidence="2">The sequence shown here is derived from an EMBL/GenBank/DDBJ whole genome shotgun (WGS) entry which is preliminary data.</text>
</comment>
<protein>
    <submittedName>
        <fullName evidence="2">Uncharacterized protein</fullName>
    </submittedName>
</protein>
<reference evidence="2 3" key="1">
    <citation type="journal article" date="2018" name="PLoS ONE">
        <title>The draft genome of Kipferlia bialata reveals reductive genome evolution in fornicate parasites.</title>
        <authorList>
            <person name="Tanifuji G."/>
            <person name="Takabayashi S."/>
            <person name="Kume K."/>
            <person name="Takagi M."/>
            <person name="Nakayama T."/>
            <person name="Kamikawa R."/>
            <person name="Inagaki Y."/>
            <person name="Hashimoto T."/>
        </authorList>
    </citation>
    <scope>NUCLEOTIDE SEQUENCE [LARGE SCALE GENOMIC DNA]</scope>
    <source>
        <strain evidence="2">NY0173</strain>
    </source>
</reference>
<keyword evidence="3" id="KW-1185">Reference proteome</keyword>
<proteinExistence type="predicted"/>
<evidence type="ECO:0000313" key="3">
    <source>
        <dbReference type="Proteomes" id="UP000265618"/>
    </source>
</evidence>
<gene>
    <name evidence="2" type="ORF">KIPB_005101</name>
</gene>
<feature type="compositionally biased region" description="Polar residues" evidence="1">
    <location>
        <begin position="108"/>
        <end position="121"/>
    </location>
</feature>
<dbReference type="AlphaFoldDB" id="A0A9K3CW54"/>